<protein>
    <submittedName>
        <fullName evidence="1">Uncharacterized protein</fullName>
    </submittedName>
</protein>
<proteinExistence type="predicted"/>
<reference evidence="1 2" key="1">
    <citation type="submission" date="2019-06" db="EMBL/GenBank/DDBJ databases">
        <title>Comparative genomics and metabolomics analyses of clavulanic acid producing Streptomyces species provides insight into specialized metabolism and evolution of beta-lactam biosynthetic gene clusters.</title>
        <authorList>
            <person name="Moore M.A."/>
            <person name="Cruz-Morales P."/>
            <person name="Barona Gomez F."/>
            <person name="Kapil T."/>
        </authorList>
    </citation>
    <scope>NUCLEOTIDE SEQUENCE [LARGE SCALE GENOMIC DNA]</scope>
    <source>
        <strain evidence="1 2">T-272</strain>
    </source>
</reference>
<dbReference type="Proteomes" id="UP000460558">
    <property type="component" value="Unassembled WGS sequence"/>
</dbReference>
<dbReference type="RefSeq" id="WP_153483919.1">
    <property type="nucleotide sequence ID" value="NZ_VDEQ01000158.1"/>
</dbReference>
<name>A0ABW9NUR6_9ACTN</name>
<evidence type="ECO:0000313" key="2">
    <source>
        <dbReference type="Proteomes" id="UP000460558"/>
    </source>
</evidence>
<organism evidence="1 2">
    <name type="scientific">Streptomyces katsurahamanus</name>
    <dbReference type="NCBI Taxonomy" id="2577098"/>
    <lineage>
        <taxon>Bacteria</taxon>
        <taxon>Bacillati</taxon>
        <taxon>Actinomycetota</taxon>
        <taxon>Actinomycetes</taxon>
        <taxon>Kitasatosporales</taxon>
        <taxon>Streptomycetaceae</taxon>
        <taxon>Streptomyces</taxon>
    </lineage>
</organism>
<accession>A0ABW9NUR6</accession>
<sequence>MTLNFPEFADSSKQDKIADLLRLADTDLLNNDYVDVRRASQLLGVLINSYQELIKRGQHLNDPFLEKAFRQDTLFQLTLSAAFDLVSNAEYLHGRVVNSKWIYCNRTQESPKAYYSFLKQCPHCCIEVGLGPRLNGAQHKPTSHHIGEITTVVSVLLLQMIAAANDEPFTVATITKQSHDVDAIGYRDDLLLLFEIKASPMVTFPLVVDLPEALLTDASGEPQEYGQHSLVDMNLASVPLSLAVPHRGWSVPLGEKSAADWPYVPMIEYFRQPDNFREYLAAWIELYEAYSTPKVQRQGRAIRLAYLVNGWGDEIDSNKTKPGLGRTDDIKKGTYQLVKFGSYYRDDSSALKVRGALVANLDPVSLRSGYIDGLIDIRWGQGADFTSDGDHYRIHKDRLKYLYDAIFAFNRPTLNDPTLQTALDLKAVASCLQAGRLDEFLRRWTTEGPDTVVDEVTSGELLW</sequence>
<dbReference type="EMBL" id="VDEQ01000158">
    <property type="protein sequence ID" value="MQS37053.1"/>
    <property type="molecule type" value="Genomic_DNA"/>
</dbReference>
<keyword evidence="2" id="KW-1185">Reference proteome</keyword>
<evidence type="ECO:0000313" key="1">
    <source>
        <dbReference type="EMBL" id="MQS37053.1"/>
    </source>
</evidence>
<gene>
    <name evidence="1" type="ORF">FFZ77_15900</name>
</gene>
<comment type="caution">
    <text evidence="1">The sequence shown here is derived from an EMBL/GenBank/DDBJ whole genome shotgun (WGS) entry which is preliminary data.</text>
</comment>